<evidence type="ECO:0000313" key="3">
    <source>
        <dbReference type="Proteomes" id="UP000467841"/>
    </source>
</evidence>
<feature type="domain" description="DUF577" evidence="1">
    <location>
        <begin position="105"/>
        <end position="280"/>
    </location>
</feature>
<feature type="domain" description="DUF577" evidence="1">
    <location>
        <begin position="369"/>
        <end position="546"/>
    </location>
</feature>
<accession>A0A6D2KRB6</accession>
<dbReference type="Pfam" id="PF04510">
    <property type="entry name" value="DUF577"/>
    <property type="match status" value="2"/>
</dbReference>
<evidence type="ECO:0000259" key="1">
    <source>
        <dbReference type="Pfam" id="PF04510"/>
    </source>
</evidence>
<dbReference type="AlphaFoldDB" id="A0A6D2KRB6"/>
<organism evidence="2 3">
    <name type="scientific">Microthlaspi erraticum</name>
    <dbReference type="NCBI Taxonomy" id="1685480"/>
    <lineage>
        <taxon>Eukaryota</taxon>
        <taxon>Viridiplantae</taxon>
        <taxon>Streptophyta</taxon>
        <taxon>Embryophyta</taxon>
        <taxon>Tracheophyta</taxon>
        <taxon>Spermatophyta</taxon>
        <taxon>Magnoliopsida</taxon>
        <taxon>eudicotyledons</taxon>
        <taxon>Gunneridae</taxon>
        <taxon>Pentapetalae</taxon>
        <taxon>rosids</taxon>
        <taxon>malvids</taxon>
        <taxon>Brassicales</taxon>
        <taxon>Brassicaceae</taxon>
        <taxon>Coluteocarpeae</taxon>
        <taxon>Microthlaspi</taxon>
    </lineage>
</organism>
<dbReference type="PANTHER" id="PTHR31861:SF15">
    <property type="entry name" value="DUF577 DOMAIN-CONTAINING PROTEIN"/>
    <property type="match status" value="1"/>
</dbReference>
<dbReference type="Proteomes" id="UP000467841">
    <property type="component" value="Unassembled WGS sequence"/>
</dbReference>
<protein>
    <recommendedName>
        <fullName evidence="1">DUF577 domain-containing protein</fullName>
    </recommendedName>
</protein>
<dbReference type="EMBL" id="CACVBM020001607">
    <property type="protein sequence ID" value="CAA7055772.1"/>
    <property type="molecule type" value="Genomic_DNA"/>
</dbReference>
<sequence length="593" mass="68949">MTESSNLMLKARDLLATPSHEGLSILVDQLFVINGNDTEEHKPARALYDFCVKHFANCLTKKLLMVYQDSSSDEVFRLRSITLLSKTLKELRDRRSGFEFSHVALQEIKPLVISCLATQENTRSRAKILGKIVSFVAYNVLTLQNGSWDELSECIQSLADTEPLKSFYVFLGLPPIKNLEFINRFMERVLEEAKKVLLVPEEEEDWCLGLKTIVKMGIQVLNSENYSQNYLIKSILYTLVKSANELVEKKKKKKMMRQFLQLQLEGLEKFLSRENNLFKYDYNEDQRRFLSELSLQMRKLSFDFFPLDHGVRFRLQGFKYLKTLSSLEILEMVVSNKLGVLEEELAMGQLNVLLSRHSFKEKLIDVAMIRKLQPLIITCLGKQETPENTFKILGEVVHHVAKEIFEVQDDTWNELRDYITSHCEETEFFNRGCYIFRCLNTPLDDQDFVVPVMEKLLPVIRRMLNPPRNLLVDNFGWVLAFTGAFCAIIQMVEVESHAGSVEEIEEKMIEVVGNLVERRMEIGIVMRAFRDLETIVEEQLKWYTTNEFALVKRLLRKLLEIEGMRIESKVVLKRINEIVERNMAFASLTNFEA</sequence>
<comment type="caution">
    <text evidence="2">The sequence shown here is derived from an EMBL/GenBank/DDBJ whole genome shotgun (WGS) entry which is preliminary data.</text>
</comment>
<dbReference type="OrthoDB" id="1048459at2759"/>
<proteinExistence type="predicted"/>
<dbReference type="PANTHER" id="PTHR31861">
    <property type="entry name" value="OS10G0507500 PROTEIN"/>
    <property type="match status" value="1"/>
</dbReference>
<gene>
    <name evidence="2" type="ORF">MERR_LOCUS43008</name>
</gene>
<evidence type="ECO:0000313" key="2">
    <source>
        <dbReference type="EMBL" id="CAA7055772.1"/>
    </source>
</evidence>
<reference evidence="2" key="1">
    <citation type="submission" date="2020-01" db="EMBL/GenBank/DDBJ databases">
        <authorList>
            <person name="Mishra B."/>
        </authorList>
    </citation>
    <scope>NUCLEOTIDE SEQUENCE [LARGE SCALE GENOMIC DNA]</scope>
</reference>
<dbReference type="InterPro" id="IPR007598">
    <property type="entry name" value="DUF577"/>
</dbReference>
<name>A0A6D2KRB6_9BRAS</name>
<keyword evidence="3" id="KW-1185">Reference proteome</keyword>